<comment type="subcellular location">
    <subcellularLocation>
        <location evidence="1">Mitochondrion</location>
    </subcellularLocation>
</comment>
<evidence type="ECO:0000256" key="8">
    <source>
        <dbReference type="ARBA" id="ARBA00035425"/>
    </source>
</evidence>
<organism evidence="10 11">
    <name type="scientific">Danionella cerebrum</name>
    <dbReference type="NCBI Taxonomy" id="2873325"/>
    <lineage>
        <taxon>Eukaryota</taxon>
        <taxon>Metazoa</taxon>
        <taxon>Chordata</taxon>
        <taxon>Craniata</taxon>
        <taxon>Vertebrata</taxon>
        <taxon>Euteleostomi</taxon>
        <taxon>Actinopterygii</taxon>
        <taxon>Neopterygii</taxon>
        <taxon>Teleostei</taxon>
        <taxon>Ostariophysi</taxon>
        <taxon>Cypriniformes</taxon>
        <taxon>Danionidae</taxon>
        <taxon>Danioninae</taxon>
        <taxon>Danionella</taxon>
    </lineage>
</organism>
<keyword evidence="4" id="KW-0689">Ribosomal protein</keyword>
<evidence type="ECO:0000256" key="6">
    <source>
        <dbReference type="ARBA" id="ARBA00023274"/>
    </source>
</evidence>
<dbReference type="InterPro" id="IPR034596">
    <property type="entry name" value="Ribosomal_mL52"/>
</dbReference>
<dbReference type="Proteomes" id="UP000316079">
    <property type="component" value="Unassembled WGS sequence"/>
</dbReference>
<evidence type="ECO:0000256" key="1">
    <source>
        <dbReference type="ARBA" id="ARBA00004173"/>
    </source>
</evidence>
<keyword evidence="11" id="KW-1185">Reference proteome</keyword>
<dbReference type="STRING" id="623744.A0A553MWC7"/>
<protein>
    <recommendedName>
        <fullName evidence="7">Large ribosomal subunit protein mL52</fullName>
    </recommendedName>
    <alternativeName>
        <fullName evidence="8">39S ribosomal protein L52, mitochondrial</fullName>
    </alternativeName>
</protein>
<evidence type="ECO:0000256" key="5">
    <source>
        <dbReference type="ARBA" id="ARBA00023128"/>
    </source>
</evidence>
<comment type="similarity">
    <text evidence="2">Belongs to the mitochondrion-specific ribosomal protein mL52 family.</text>
</comment>
<dbReference type="GO" id="GO:0003735">
    <property type="term" value="F:structural constituent of ribosome"/>
    <property type="evidence" value="ECO:0007669"/>
    <property type="project" value="InterPro"/>
</dbReference>
<keyword evidence="6" id="KW-0687">Ribonucleoprotein</keyword>
<evidence type="ECO:0000256" key="9">
    <source>
        <dbReference type="SAM" id="MobiDB-lite"/>
    </source>
</evidence>
<dbReference type="EMBL" id="SRMA01027236">
    <property type="protein sequence ID" value="TRY57486.1"/>
    <property type="molecule type" value="Genomic_DNA"/>
</dbReference>
<dbReference type="AlphaFoldDB" id="A0A553MWC7"/>
<dbReference type="PANTHER" id="PTHR34090:SF1">
    <property type="entry name" value="LARGE RIBOSOMAL SUBUNIT PROTEIN ML52"/>
    <property type="match status" value="1"/>
</dbReference>
<proteinExistence type="inferred from homology"/>
<gene>
    <name evidence="10" type="ORF">DNTS_014232</name>
</gene>
<comment type="caution">
    <text evidence="10">The sequence shown here is derived from an EMBL/GenBank/DDBJ whole genome shotgun (WGS) entry which is preliminary data.</text>
</comment>
<dbReference type="OrthoDB" id="10249237at2759"/>
<sequence>MAASLRTVWFAVRRQTVRPFSSTCVTQAGRKWRLENGLALSGSEYGPMTDLPDWSFTDGRPTPPMKGQVRRQKEREEFARRTVNLNAEMDTGMRKWHESLEAKKHNHELLKASTLKPKGELLKNKK</sequence>
<evidence type="ECO:0000313" key="11">
    <source>
        <dbReference type="Proteomes" id="UP000316079"/>
    </source>
</evidence>
<dbReference type="GO" id="GO:0005762">
    <property type="term" value="C:mitochondrial large ribosomal subunit"/>
    <property type="evidence" value="ECO:0007669"/>
    <property type="project" value="InterPro"/>
</dbReference>
<dbReference type="Pfam" id="PF18699">
    <property type="entry name" value="MRPL52"/>
    <property type="match status" value="1"/>
</dbReference>
<dbReference type="GO" id="GO:0032543">
    <property type="term" value="P:mitochondrial translation"/>
    <property type="evidence" value="ECO:0007669"/>
    <property type="project" value="InterPro"/>
</dbReference>
<keyword evidence="3" id="KW-0809">Transit peptide</keyword>
<evidence type="ECO:0000313" key="10">
    <source>
        <dbReference type="EMBL" id="TRY57486.1"/>
    </source>
</evidence>
<keyword evidence="5" id="KW-0496">Mitochondrion</keyword>
<evidence type="ECO:0000256" key="2">
    <source>
        <dbReference type="ARBA" id="ARBA00007232"/>
    </source>
</evidence>
<evidence type="ECO:0000256" key="7">
    <source>
        <dbReference type="ARBA" id="ARBA00035181"/>
    </source>
</evidence>
<dbReference type="PANTHER" id="PTHR34090">
    <property type="entry name" value="39S RIBOSOMAL PROTEIN L52, MITOCHONDRIAL"/>
    <property type="match status" value="1"/>
</dbReference>
<feature type="region of interest" description="Disordered" evidence="9">
    <location>
        <begin position="51"/>
        <end position="76"/>
    </location>
</feature>
<name>A0A553MWC7_9TELE</name>
<reference evidence="10 11" key="1">
    <citation type="journal article" date="2019" name="Sci. Data">
        <title>Hybrid genome assembly and annotation of Danionella translucida.</title>
        <authorList>
            <person name="Kadobianskyi M."/>
            <person name="Schulze L."/>
            <person name="Schuelke M."/>
            <person name="Judkewitz B."/>
        </authorList>
    </citation>
    <scope>NUCLEOTIDE SEQUENCE [LARGE SCALE GENOMIC DNA]</scope>
    <source>
        <strain evidence="10 11">Bolton</strain>
    </source>
</reference>
<evidence type="ECO:0000256" key="3">
    <source>
        <dbReference type="ARBA" id="ARBA00022946"/>
    </source>
</evidence>
<evidence type="ECO:0000256" key="4">
    <source>
        <dbReference type="ARBA" id="ARBA00022980"/>
    </source>
</evidence>
<accession>A0A553MWC7</accession>